<feature type="domain" description="Histidine kinase" evidence="8">
    <location>
        <begin position="207"/>
        <end position="492"/>
    </location>
</feature>
<evidence type="ECO:0000256" key="3">
    <source>
        <dbReference type="ARBA" id="ARBA00022553"/>
    </source>
</evidence>
<dbReference type="InterPro" id="IPR003018">
    <property type="entry name" value="GAF"/>
</dbReference>
<dbReference type="CDD" id="cd00075">
    <property type="entry name" value="HATPase"/>
    <property type="match status" value="1"/>
</dbReference>
<dbReference type="PANTHER" id="PTHR43711:SF1">
    <property type="entry name" value="HISTIDINE KINASE 1"/>
    <property type="match status" value="1"/>
</dbReference>
<dbReference type="InterPro" id="IPR005467">
    <property type="entry name" value="His_kinase_dom"/>
</dbReference>
<dbReference type="Pfam" id="PF00512">
    <property type="entry name" value="HisKA"/>
    <property type="match status" value="1"/>
</dbReference>
<dbReference type="Gene3D" id="3.30.450.40">
    <property type="match status" value="1"/>
</dbReference>
<name>A0A6J4KB45_9CHLR</name>
<dbReference type="InterPro" id="IPR003594">
    <property type="entry name" value="HATPase_dom"/>
</dbReference>
<dbReference type="SMART" id="SM00387">
    <property type="entry name" value="HATPase_c"/>
    <property type="match status" value="1"/>
</dbReference>
<protein>
    <recommendedName>
        <fullName evidence="2">histidine kinase</fullName>
        <ecNumber evidence="2">2.7.13.3</ecNumber>
    </recommendedName>
</protein>
<dbReference type="PROSITE" id="PS50109">
    <property type="entry name" value="HIS_KIN"/>
    <property type="match status" value="1"/>
</dbReference>
<comment type="catalytic activity">
    <reaction evidence="1">
        <text>ATP + protein L-histidine = ADP + protein N-phospho-L-histidine.</text>
        <dbReference type="EC" id="2.7.13.3"/>
    </reaction>
</comment>
<evidence type="ECO:0000256" key="6">
    <source>
        <dbReference type="ARBA" id="ARBA00023012"/>
    </source>
</evidence>
<keyword evidence="5" id="KW-0418">Kinase</keyword>
<dbReference type="AlphaFoldDB" id="A0A6J4KB45"/>
<dbReference type="PRINTS" id="PR00344">
    <property type="entry name" value="BCTRLSENSOR"/>
</dbReference>
<keyword evidence="3" id="KW-0597">Phosphoprotein</keyword>
<dbReference type="PANTHER" id="PTHR43711">
    <property type="entry name" value="TWO-COMPONENT HISTIDINE KINASE"/>
    <property type="match status" value="1"/>
</dbReference>
<evidence type="ECO:0000313" key="9">
    <source>
        <dbReference type="EMBL" id="CAA9300254.1"/>
    </source>
</evidence>
<dbReference type="EC" id="2.7.13.3" evidence="2"/>
<proteinExistence type="predicted"/>
<dbReference type="CDD" id="cd00082">
    <property type="entry name" value="HisKA"/>
    <property type="match status" value="1"/>
</dbReference>
<evidence type="ECO:0000256" key="4">
    <source>
        <dbReference type="ARBA" id="ARBA00022679"/>
    </source>
</evidence>
<evidence type="ECO:0000256" key="7">
    <source>
        <dbReference type="SAM" id="MobiDB-lite"/>
    </source>
</evidence>
<dbReference type="Gene3D" id="1.10.287.130">
    <property type="match status" value="1"/>
</dbReference>
<dbReference type="SUPFAM" id="SSF55781">
    <property type="entry name" value="GAF domain-like"/>
    <property type="match status" value="1"/>
</dbReference>
<reference evidence="9" key="1">
    <citation type="submission" date="2020-02" db="EMBL/GenBank/DDBJ databases">
        <authorList>
            <person name="Meier V. D."/>
        </authorList>
    </citation>
    <scope>NUCLEOTIDE SEQUENCE</scope>
    <source>
        <strain evidence="9">AVDCRST_MAG77</strain>
    </source>
</reference>
<dbReference type="SMART" id="SM00065">
    <property type="entry name" value="GAF"/>
    <property type="match status" value="1"/>
</dbReference>
<dbReference type="EMBL" id="CADCTC010000292">
    <property type="protein sequence ID" value="CAA9300254.1"/>
    <property type="molecule type" value="Genomic_DNA"/>
</dbReference>
<evidence type="ECO:0000256" key="2">
    <source>
        <dbReference type="ARBA" id="ARBA00012438"/>
    </source>
</evidence>
<dbReference type="InterPro" id="IPR036097">
    <property type="entry name" value="HisK_dim/P_sf"/>
</dbReference>
<organism evidence="9">
    <name type="scientific">uncultured Chloroflexota bacterium</name>
    <dbReference type="NCBI Taxonomy" id="166587"/>
    <lineage>
        <taxon>Bacteria</taxon>
        <taxon>Bacillati</taxon>
        <taxon>Chloroflexota</taxon>
        <taxon>environmental samples</taxon>
    </lineage>
</organism>
<dbReference type="Pfam" id="PF01590">
    <property type="entry name" value="GAF"/>
    <property type="match status" value="1"/>
</dbReference>
<dbReference type="InterPro" id="IPR004358">
    <property type="entry name" value="Sig_transdc_His_kin-like_C"/>
</dbReference>
<evidence type="ECO:0000256" key="5">
    <source>
        <dbReference type="ARBA" id="ARBA00022777"/>
    </source>
</evidence>
<sequence>MPDRPETPGTSGLPDPWRVAAALVAAPSLEAQLTLLLKEAPRVGGADSATVYLLEEPEDRDAGLRVAAAFGETAVRATLPRPGGLTRHVLDTGQLLVIPDTTADPRVNPVVIEAGIRSLVVLPLVARRPAPPAADPDGESAETRTLGAVYINASRPHAFTPAAVVALEGLAALATVALENTLLLEAQRASARRLEEALQLREQFVSIASHELKGPLTPLKGYMQALTRRIDRAAARGEAVDEAWLRRALSVMVGQIDRLDRLVTDLLDVSRVRTGSFSLALVPTDLVALARETFERFRDSLAVGAVGTTTATAEPGDTRHTFAWHAGAESLPGVWDASRLDQVITNLLGNAVKYSPHGGTIELRVEPVVEAPPDGAPQSGDASHAQAPRETPDRTDLTATPASELRRHAPDAGPGWVHLSVRDEGLGLTPEEQRGAIFQAFARGESASGAAGFGLGLFICAEVVHRHGGAIWAESPGPGQGSTFHVLLPPSPPD</sequence>
<accession>A0A6J4KB45</accession>
<feature type="region of interest" description="Disordered" evidence="7">
    <location>
        <begin position="474"/>
        <end position="494"/>
    </location>
</feature>
<keyword evidence="6" id="KW-0902">Two-component regulatory system</keyword>
<dbReference type="SUPFAM" id="SSF47384">
    <property type="entry name" value="Homodimeric domain of signal transducing histidine kinase"/>
    <property type="match status" value="1"/>
</dbReference>
<feature type="region of interest" description="Disordered" evidence="7">
    <location>
        <begin position="370"/>
        <end position="401"/>
    </location>
</feature>
<evidence type="ECO:0000259" key="8">
    <source>
        <dbReference type="PROSITE" id="PS50109"/>
    </source>
</evidence>
<dbReference type="Pfam" id="PF02518">
    <property type="entry name" value="HATPase_c"/>
    <property type="match status" value="1"/>
</dbReference>
<dbReference type="GO" id="GO:0000155">
    <property type="term" value="F:phosphorelay sensor kinase activity"/>
    <property type="evidence" value="ECO:0007669"/>
    <property type="project" value="InterPro"/>
</dbReference>
<dbReference type="InterPro" id="IPR029016">
    <property type="entry name" value="GAF-like_dom_sf"/>
</dbReference>
<dbReference type="InterPro" id="IPR050736">
    <property type="entry name" value="Sensor_HK_Regulatory"/>
</dbReference>
<dbReference type="SMART" id="SM00388">
    <property type="entry name" value="HisKA"/>
    <property type="match status" value="1"/>
</dbReference>
<gene>
    <name evidence="9" type="ORF">AVDCRST_MAG77-5563</name>
</gene>
<dbReference type="InterPro" id="IPR036890">
    <property type="entry name" value="HATPase_C_sf"/>
</dbReference>
<dbReference type="Gene3D" id="3.30.565.10">
    <property type="entry name" value="Histidine kinase-like ATPase, C-terminal domain"/>
    <property type="match status" value="1"/>
</dbReference>
<keyword evidence="4" id="KW-0808">Transferase</keyword>
<evidence type="ECO:0000256" key="1">
    <source>
        <dbReference type="ARBA" id="ARBA00000085"/>
    </source>
</evidence>
<dbReference type="SUPFAM" id="SSF55874">
    <property type="entry name" value="ATPase domain of HSP90 chaperone/DNA topoisomerase II/histidine kinase"/>
    <property type="match status" value="1"/>
</dbReference>
<dbReference type="InterPro" id="IPR003661">
    <property type="entry name" value="HisK_dim/P_dom"/>
</dbReference>